<dbReference type="EMBL" id="JAWZYT010001013">
    <property type="protein sequence ID" value="KAK4316540.1"/>
    <property type="molecule type" value="Genomic_DNA"/>
</dbReference>
<dbReference type="GO" id="GO:0046872">
    <property type="term" value="F:metal ion binding"/>
    <property type="evidence" value="ECO:0007669"/>
    <property type="project" value="UniProtKB-KW"/>
</dbReference>
<dbReference type="AlphaFoldDB" id="A0AAE1PZ88"/>
<evidence type="ECO:0000313" key="4">
    <source>
        <dbReference type="EMBL" id="KAK4316540.1"/>
    </source>
</evidence>
<comment type="cofactor">
    <cofactor evidence="1">
        <name>a divalent metal cation</name>
        <dbReference type="ChEBI" id="CHEBI:60240"/>
    </cofactor>
</comment>
<comment type="caution">
    <text evidence="4">The sequence shown here is derived from an EMBL/GenBank/DDBJ whole genome shotgun (WGS) entry which is preliminary data.</text>
</comment>
<evidence type="ECO:0000256" key="2">
    <source>
        <dbReference type="ARBA" id="ARBA00022723"/>
    </source>
</evidence>
<dbReference type="InterPro" id="IPR027806">
    <property type="entry name" value="HARBI1_dom"/>
</dbReference>
<dbReference type="Pfam" id="PF13359">
    <property type="entry name" value="DDE_Tnp_4"/>
    <property type="match status" value="1"/>
</dbReference>
<organism evidence="4 5">
    <name type="scientific">Petrolisthes manimaculis</name>
    <dbReference type="NCBI Taxonomy" id="1843537"/>
    <lineage>
        <taxon>Eukaryota</taxon>
        <taxon>Metazoa</taxon>
        <taxon>Ecdysozoa</taxon>
        <taxon>Arthropoda</taxon>
        <taxon>Crustacea</taxon>
        <taxon>Multicrustacea</taxon>
        <taxon>Malacostraca</taxon>
        <taxon>Eumalacostraca</taxon>
        <taxon>Eucarida</taxon>
        <taxon>Decapoda</taxon>
        <taxon>Pleocyemata</taxon>
        <taxon>Anomura</taxon>
        <taxon>Galatheoidea</taxon>
        <taxon>Porcellanidae</taxon>
        <taxon>Petrolisthes</taxon>
    </lineage>
</organism>
<keyword evidence="5" id="KW-1185">Reference proteome</keyword>
<accession>A0AAE1PZ88</accession>
<keyword evidence="2" id="KW-0479">Metal-binding</keyword>
<sequence>MELPIPPYFIPSDDNLRLLHLWHRLAVETLATKGYLATGDNYRTLSFGFRVRYPPTLYPVLYYIIRVRPSSPSTIGAIDGKHIAMSAPSHSGFFYFNYKGFDFLVLLTEDDSEYKFMYANVGANGATCDAQVFNMSRFKRAFEERTLHLPSSEPIEGDDHTLPYFTIGDEALIRPTVVDDEALTPTKSQSEGTSLQLPSHQARRVVENVFGILASSRFRCMLGTLALHPRVVKAAIHAAYCLYNILCVRSPTYCLAKADFEDPVTHEVTPGQDLDRQREPQLAGLDHLIHPRTTQNPKNIRNSLMEFYNFSVGKV</sequence>
<evidence type="ECO:0000259" key="3">
    <source>
        <dbReference type="Pfam" id="PF13359"/>
    </source>
</evidence>
<gene>
    <name evidence="4" type="ORF">Pmani_012315</name>
</gene>
<reference evidence="4" key="1">
    <citation type="submission" date="2023-11" db="EMBL/GenBank/DDBJ databases">
        <title>Genome assemblies of two species of porcelain crab, Petrolisthes cinctipes and Petrolisthes manimaculis (Anomura: Porcellanidae).</title>
        <authorList>
            <person name="Angst P."/>
        </authorList>
    </citation>
    <scope>NUCLEOTIDE SEQUENCE</scope>
    <source>
        <strain evidence="4">PB745_02</strain>
        <tissue evidence="4">Gill</tissue>
    </source>
</reference>
<feature type="domain" description="DDE Tnp4" evidence="3">
    <location>
        <begin position="78"/>
        <end position="244"/>
    </location>
</feature>
<name>A0AAE1PZ88_9EUCA</name>
<evidence type="ECO:0000256" key="1">
    <source>
        <dbReference type="ARBA" id="ARBA00001968"/>
    </source>
</evidence>
<evidence type="ECO:0000313" key="5">
    <source>
        <dbReference type="Proteomes" id="UP001292094"/>
    </source>
</evidence>
<protein>
    <recommendedName>
        <fullName evidence="3">DDE Tnp4 domain-containing protein</fullName>
    </recommendedName>
</protein>
<proteinExistence type="predicted"/>
<dbReference type="Proteomes" id="UP001292094">
    <property type="component" value="Unassembled WGS sequence"/>
</dbReference>